<protein>
    <recommendedName>
        <fullName evidence="1">DinB-like domain-containing protein</fullName>
    </recommendedName>
</protein>
<dbReference type="Pfam" id="PF12867">
    <property type="entry name" value="DinB_2"/>
    <property type="match status" value="1"/>
</dbReference>
<evidence type="ECO:0000313" key="3">
    <source>
        <dbReference type="Proteomes" id="UP000236379"/>
    </source>
</evidence>
<evidence type="ECO:0000313" key="2">
    <source>
        <dbReference type="EMBL" id="PNY80807.1"/>
    </source>
</evidence>
<dbReference type="Gene3D" id="1.20.120.450">
    <property type="entry name" value="dinb family like domain"/>
    <property type="match status" value="1"/>
</dbReference>
<dbReference type="Proteomes" id="UP000236379">
    <property type="component" value="Unassembled WGS sequence"/>
</dbReference>
<dbReference type="InterPro" id="IPR034660">
    <property type="entry name" value="DinB/YfiT-like"/>
</dbReference>
<sequence>MSADPRFPLGPVQSLPTRDRPALQGASARMAQAVGGWRQTLSGLDGAALARPYRPGGWTVHQLAHHTADAHLHGLNRLRYALSTDPYVIQPFDQDAWLRLPDAGLPVTVALKLLEAANAHWEALLLGVDVAEYGRRISHPDEGEQDLWRLVAKHDWHLRHHLAQARLALGEGI</sequence>
<dbReference type="RefSeq" id="WP_103311004.1">
    <property type="nucleotide sequence ID" value="NZ_PPPD01000001.1"/>
</dbReference>
<comment type="caution">
    <text evidence="2">The sequence shown here is derived from an EMBL/GenBank/DDBJ whole genome shotgun (WGS) entry which is preliminary data.</text>
</comment>
<feature type="domain" description="DinB-like" evidence="1">
    <location>
        <begin position="37"/>
        <end position="165"/>
    </location>
</feature>
<accession>A0A2K3UW93</accession>
<name>A0A2K3UW93_9DEIO</name>
<organism evidence="2 3">
    <name type="scientific">Deinococcus koreensis</name>
    <dbReference type="NCBI Taxonomy" id="2054903"/>
    <lineage>
        <taxon>Bacteria</taxon>
        <taxon>Thermotogati</taxon>
        <taxon>Deinococcota</taxon>
        <taxon>Deinococci</taxon>
        <taxon>Deinococcales</taxon>
        <taxon>Deinococcaceae</taxon>
        <taxon>Deinococcus</taxon>
    </lineage>
</organism>
<evidence type="ECO:0000259" key="1">
    <source>
        <dbReference type="Pfam" id="PF12867"/>
    </source>
</evidence>
<proteinExistence type="predicted"/>
<dbReference type="EMBL" id="PPPD01000001">
    <property type="protein sequence ID" value="PNY80807.1"/>
    <property type="molecule type" value="Genomic_DNA"/>
</dbReference>
<dbReference type="InterPro" id="IPR024775">
    <property type="entry name" value="DinB-like"/>
</dbReference>
<reference evidence="2 3" key="1">
    <citation type="submission" date="2018-01" db="EMBL/GenBank/DDBJ databases">
        <title>Deinococcus koreensis sp. nov., a radiation-resistant bacterium isolated from river water.</title>
        <authorList>
            <person name="Choi A."/>
        </authorList>
    </citation>
    <scope>NUCLEOTIDE SEQUENCE [LARGE SCALE GENOMIC DNA]</scope>
    <source>
        <strain evidence="2 3">SJW1-2</strain>
    </source>
</reference>
<dbReference type="SUPFAM" id="SSF109854">
    <property type="entry name" value="DinB/YfiT-like putative metalloenzymes"/>
    <property type="match status" value="1"/>
</dbReference>
<dbReference type="OrthoDB" id="9796039at2"/>
<keyword evidence="3" id="KW-1185">Reference proteome</keyword>
<dbReference type="AlphaFoldDB" id="A0A2K3UW93"/>
<gene>
    <name evidence="2" type="ORF">CVO96_04970</name>
</gene>